<evidence type="ECO:0000256" key="1">
    <source>
        <dbReference type="SAM" id="MobiDB-lite"/>
    </source>
</evidence>
<dbReference type="RefSeq" id="XP_025419934.1">
    <property type="nucleotide sequence ID" value="XM_025564149.1"/>
</dbReference>
<organism evidence="3 4">
    <name type="scientific">Sipha flava</name>
    <name type="common">yellow sugarcane aphid</name>
    <dbReference type="NCBI Taxonomy" id="143950"/>
    <lineage>
        <taxon>Eukaryota</taxon>
        <taxon>Metazoa</taxon>
        <taxon>Ecdysozoa</taxon>
        <taxon>Arthropoda</taxon>
        <taxon>Hexapoda</taxon>
        <taxon>Insecta</taxon>
        <taxon>Pterygota</taxon>
        <taxon>Neoptera</taxon>
        <taxon>Paraneoptera</taxon>
        <taxon>Hemiptera</taxon>
        <taxon>Sternorrhyncha</taxon>
        <taxon>Aphidomorpha</taxon>
        <taxon>Aphidoidea</taxon>
        <taxon>Aphididae</taxon>
        <taxon>Sipha</taxon>
    </lineage>
</organism>
<dbReference type="GeneID" id="112690195"/>
<evidence type="ECO:0000259" key="2">
    <source>
        <dbReference type="Pfam" id="PF16064"/>
    </source>
</evidence>
<keyword evidence="3" id="KW-1185">Reference proteome</keyword>
<proteinExistence type="predicted"/>
<dbReference type="InterPro" id="IPR032071">
    <property type="entry name" value="DUF4806"/>
</dbReference>
<dbReference type="PANTHER" id="PTHR34153">
    <property type="entry name" value="SI:CH211-262H13.3-RELATED-RELATED"/>
    <property type="match status" value="1"/>
</dbReference>
<dbReference type="AlphaFoldDB" id="A0A8B8G9P1"/>
<dbReference type="PANTHER" id="PTHR34153:SF2">
    <property type="entry name" value="SI:CH211-262H13.3-RELATED"/>
    <property type="match status" value="1"/>
</dbReference>
<protein>
    <submittedName>
        <fullName evidence="4">Uncharacterized protein LOC112690195</fullName>
    </submittedName>
</protein>
<evidence type="ECO:0000313" key="3">
    <source>
        <dbReference type="Proteomes" id="UP000694846"/>
    </source>
</evidence>
<reference evidence="4" key="1">
    <citation type="submission" date="2025-08" db="UniProtKB">
        <authorList>
            <consortium name="RefSeq"/>
        </authorList>
    </citation>
    <scope>IDENTIFICATION</scope>
    <source>
        <tissue evidence="4">Whole body</tissue>
    </source>
</reference>
<feature type="domain" description="DUF4806" evidence="2">
    <location>
        <begin position="355"/>
        <end position="425"/>
    </location>
</feature>
<feature type="region of interest" description="Disordered" evidence="1">
    <location>
        <begin position="148"/>
        <end position="168"/>
    </location>
</feature>
<gene>
    <name evidence="4" type="primary">LOC112690195</name>
</gene>
<dbReference type="Proteomes" id="UP000694846">
    <property type="component" value="Unplaced"/>
</dbReference>
<evidence type="ECO:0000313" key="4">
    <source>
        <dbReference type="RefSeq" id="XP_025419934.1"/>
    </source>
</evidence>
<accession>A0A8B8G9P1</accession>
<dbReference type="Pfam" id="PF16064">
    <property type="entry name" value="DUF4806"/>
    <property type="match status" value="1"/>
</dbReference>
<sequence length="480" mass="55540">MDTSYSIVHFFDDETVEAIPSFWMKGKFCAWPKNNLFVKKFIEKKIRVNEKEFKLLKARVLTKGIKTVEHARKLAEEARYRSDFSADESFIDKASNNQYSPTLSNSSMPLFEVDFENEDQHQSQYTKKDKISISQKKIHWSLSPQEKKCWSSPKKKKGWSPSPQKLKLAKTQPIMSNSKLSLKSTSREVLKVSINKQFQHNQDDNEQTPSRVLKKKNIDIKNPVSRKILFDNKSDDDESEILNDDTENDNLNELFLNKAIGHNTNNGTTKEKGLAICSTIPNLTEIDHNNKNDLLQSQNHILRHITFLKYELKQILNNQAIILDKFDHMEKYFDQNSLNKNVINIDNVVDFSDCPLPIDNIYDLQTFEDKIAGDQNYKNQLIIELSHMGGKNVKSVVKRLMSKLFSDSLLSEFSYTGKKGKKKISSLFICSVIFDAIKKQIKFKTTPLNEVEDIIKYILAQSPFNLKRQLKKKKTLPNSI</sequence>
<dbReference type="OrthoDB" id="10071708at2759"/>
<name>A0A8B8G9P1_9HEMI</name>